<name>L1J3Q6_GUITC</name>
<reference evidence="4 6" key="1">
    <citation type="journal article" date="2012" name="Nature">
        <title>Algal genomes reveal evolutionary mosaicism and the fate of nucleomorphs.</title>
        <authorList>
            <consortium name="DOE Joint Genome Institute"/>
            <person name="Curtis B.A."/>
            <person name="Tanifuji G."/>
            <person name="Burki F."/>
            <person name="Gruber A."/>
            <person name="Irimia M."/>
            <person name="Maruyama S."/>
            <person name="Arias M.C."/>
            <person name="Ball S.G."/>
            <person name="Gile G.H."/>
            <person name="Hirakawa Y."/>
            <person name="Hopkins J.F."/>
            <person name="Kuo A."/>
            <person name="Rensing S.A."/>
            <person name="Schmutz J."/>
            <person name="Symeonidi A."/>
            <person name="Elias M."/>
            <person name="Eveleigh R.J."/>
            <person name="Herman E.K."/>
            <person name="Klute M.J."/>
            <person name="Nakayama T."/>
            <person name="Obornik M."/>
            <person name="Reyes-Prieto A."/>
            <person name="Armbrust E.V."/>
            <person name="Aves S.J."/>
            <person name="Beiko R.G."/>
            <person name="Coutinho P."/>
            <person name="Dacks J.B."/>
            <person name="Durnford D.G."/>
            <person name="Fast N.M."/>
            <person name="Green B.R."/>
            <person name="Grisdale C.J."/>
            <person name="Hempel F."/>
            <person name="Henrissat B."/>
            <person name="Hoppner M.P."/>
            <person name="Ishida K."/>
            <person name="Kim E."/>
            <person name="Koreny L."/>
            <person name="Kroth P.G."/>
            <person name="Liu Y."/>
            <person name="Malik S.B."/>
            <person name="Maier U.G."/>
            <person name="McRose D."/>
            <person name="Mock T."/>
            <person name="Neilson J.A."/>
            <person name="Onodera N.T."/>
            <person name="Poole A.M."/>
            <person name="Pritham E.J."/>
            <person name="Richards T.A."/>
            <person name="Rocap G."/>
            <person name="Roy S.W."/>
            <person name="Sarai C."/>
            <person name="Schaack S."/>
            <person name="Shirato S."/>
            <person name="Slamovits C.H."/>
            <person name="Spencer D.F."/>
            <person name="Suzuki S."/>
            <person name="Worden A.Z."/>
            <person name="Zauner S."/>
            <person name="Barry K."/>
            <person name="Bell C."/>
            <person name="Bharti A.K."/>
            <person name="Crow J.A."/>
            <person name="Grimwood J."/>
            <person name="Kramer R."/>
            <person name="Lindquist E."/>
            <person name="Lucas S."/>
            <person name="Salamov A."/>
            <person name="McFadden G.I."/>
            <person name="Lane C.E."/>
            <person name="Keeling P.J."/>
            <person name="Gray M.W."/>
            <person name="Grigoriev I.V."/>
            <person name="Archibald J.M."/>
        </authorList>
    </citation>
    <scope>NUCLEOTIDE SEQUENCE</scope>
    <source>
        <strain evidence="4 6">CCMP2712</strain>
    </source>
</reference>
<evidence type="ECO:0000259" key="3">
    <source>
        <dbReference type="PROSITE" id="PS50198"/>
    </source>
</evidence>
<dbReference type="PANTHER" id="PTHR43629:SF2">
    <property type="entry name" value="RHODANESE-LIKE_PPIC DOMAIN-CONTAINING PROTEIN 12, CHLOROPLASTIC"/>
    <property type="match status" value="1"/>
</dbReference>
<gene>
    <name evidence="4" type="ORF">GUITHDRAFT_164011</name>
</gene>
<organism evidence="4">
    <name type="scientific">Guillardia theta (strain CCMP2712)</name>
    <name type="common">Cryptophyte</name>
    <dbReference type="NCBI Taxonomy" id="905079"/>
    <lineage>
        <taxon>Eukaryota</taxon>
        <taxon>Cryptophyceae</taxon>
        <taxon>Pyrenomonadales</taxon>
        <taxon>Geminigeraceae</taxon>
        <taxon>Guillardia</taxon>
    </lineage>
</organism>
<evidence type="ECO:0000256" key="2">
    <source>
        <dbReference type="RuleBase" id="RU363014"/>
    </source>
</evidence>
<dbReference type="PROSITE" id="PS50198">
    <property type="entry name" value="PPIC_PPIASE_2"/>
    <property type="match status" value="1"/>
</dbReference>
<reference evidence="5" key="3">
    <citation type="submission" date="2016-03" db="UniProtKB">
        <authorList>
            <consortium name="EnsemblProtists"/>
        </authorList>
    </citation>
    <scope>IDENTIFICATION</scope>
</reference>
<dbReference type="Proteomes" id="UP000011087">
    <property type="component" value="Unassembled WGS sequence"/>
</dbReference>
<sequence length="122" mass="13211">MTMKKMMMVMMAMAVICHTANAISATANHILVKEEAKCLELKKSIESASDVLSKFQEVAKEHSTCPSGKNGGSLGEFGPGQMVKEFNDVVFTTGKVGKVEGPVQTQFGYHLILITKRGNEAM</sequence>
<evidence type="ECO:0000313" key="4">
    <source>
        <dbReference type="EMBL" id="EKX42754.1"/>
    </source>
</evidence>
<feature type="chain" id="PRO_5008451372" description="Peptidyl-prolyl cis-trans isomerase" evidence="2">
    <location>
        <begin position="23"/>
        <end position="122"/>
    </location>
</feature>
<dbReference type="SUPFAM" id="SSF54534">
    <property type="entry name" value="FKBP-like"/>
    <property type="match status" value="1"/>
</dbReference>
<dbReference type="STRING" id="905079.L1J3Q6"/>
<reference evidence="6" key="2">
    <citation type="submission" date="2012-11" db="EMBL/GenBank/DDBJ databases">
        <authorList>
            <person name="Kuo A."/>
            <person name="Curtis B.A."/>
            <person name="Tanifuji G."/>
            <person name="Burki F."/>
            <person name="Gruber A."/>
            <person name="Irimia M."/>
            <person name="Maruyama S."/>
            <person name="Arias M.C."/>
            <person name="Ball S.G."/>
            <person name="Gile G.H."/>
            <person name="Hirakawa Y."/>
            <person name="Hopkins J.F."/>
            <person name="Rensing S.A."/>
            <person name="Schmutz J."/>
            <person name="Symeonidi A."/>
            <person name="Elias M."/>
            <person name="Eveleigh R.J."/>
            <person name="Herman E.K."/>
            <person name="Klute M.J."/>
            <person name="Nakayama T."/>
            <person name="Obornik M."/>
            <person name="Reyes-Prieto A."/>
            <person name="Armbrust E.V."/>
            <person name="Aves S.J."/>
            <person name="Beiko R.G."/>
            <person name="Coutinho P."/>
            <person name="Dacks J.B."/>
            <person name="Durnford D.G."/>
            <person name="Fast N.M."/>
            <person name="Green B.R."/>
            <person name="Grisdale C."/>
            <person name="Hempe F."/>
            <person name="Henrissat B."/>
            <person name="Hoppner M.P."/>
            <person name="Ishida K.-I."/>
            <person name="Kim E."/>
            <person name="Koreny L."/>
            <person name="Kroth P.G."/>
            <person name="Liu Y."/>
            <person name="Malik S.-B."/>
            <person name="Maier U.G."/>
            <person name="McRose D."/>
            <person name="Mock T."/>
            <person name="Neilson J.A."/>
            <person name="Onodera N.T."/>
            <person name="Poole A.M."/>
            <person name="Pritham E.J."/>
            <person name="Richards T.A."/>
            <person name="Rocap G."/>
            <person name="Roy S.W."/>
            <person name="Sarai C."/>
            <person name="Schaack S."/>
            <person name="Shirato S."/>
            <person name="Slamovits C.H."/>
            <person name="Spencer D.F."/>
            <person name="Suzuki S."/>
            <person name="Worden A.Z."/>
            <person name="Zauner S."/>
            <person name="Barry K."/>
            <person name="Bell C."/>
            <person name="Bharti A.K."/>
            <person name="Crow J.A."/>
            <person name="Grimwood J."/>
            <person name="Kramer R."/>
            <person name="Lindquist E."/>
            <person name="Lucas S."/>
            <person name="Salamov A."/>
            <person name="McFadden G.I."/>
            <person name="Lane C.E."/>
            <person name="Keeling P.J."/>
            <person name="Gray M.W."/>
            <person name="Grigoriev I.V."/>
            <person name="Archibald J.M."/>
        </authorList>
    </citation>
    <scope>NUCLEOTIDE SEQUENCE</scope>
    <source>
        <strain evidence="6">CCMP2712</strain>
    </source>
</reference>
<protein>
    <recommendedName>
        <fullName evidence="2">Peptidyl-prolyl cis-trans isomerase</fullName>
        <ecNumber evidence="2">5.2.1.8</ecNumber>
    </recommendedName>
</protein>
<dbReference type="Gene3D" id="3.10.50.40">
    <property type="match status" value="1"/>
</dbReference>
<dbReference type="EnsemblProtists" id="EKX42754">
    <property type="protein sequence ID" value="EKX42754"/>
    <property type="gene ID" value="GUITHDRAFT_164011"/>
</dbReference>
<comment type="catalytic activity">
    <reaction evidence="2">
        <text>[protein]-peptidylproline (omega=180) = [protein]-peptidylproline (omega=0)</text>
        <dbReference type="Rhea" id="RHEA:16237"/>
        <dbReference type="Rhea" id="RHEA-COMP:10747"/>
        <dbReference type="Rhea" id="RHEA-COMP:10748"/>
        <dbReference type="ChEBI" id="CHEBI:83833"/>
        <dbReference type="ChEBI" id="CHEBI:83834"/>
        <dbReference type="EC" id="5.2.1.8"/>
    </reaction>
</comment>
<feature type="domain" description="PpiC" evidence="3">
    <location>
        <begin position="22"/>
        <end position="116"/>
    </location>
</feature>
<feature type="signal peptide" evidence="2">
    <location>
        <begin position="1"/>
        <end position="22"/>
    </location>
</feature>
<dbReference type="HOGENOM" id="CLU_090028_6_1_1"/>
<keyword evidence="1 2" id="KW-0697">Rotamase</keyword>
<dbReference type="KEGG" id="gtt:GUITHDRAFT_164011"/>
<dbReference type="EC" id="5.2.1.8" evidence="2"/>
<keyword evidence="6" id="KW-1185">Reference proteome</keyword>
<dbReference type="EMBL" id="JH993014">
    <property type="protein sequence ID" value="EKX42754.1"/>
    <property type="molecule type" value="Genomic_DNA"/>
</dbReference>
<keyword evidence="2" id="KW-0732">Signal</keyword>
<dbReference type="Pfam" id="PF00639">
    <property type="entry name" value="Rotamase"/>
    <property type="match status" value="1"/>
</dbReference>
<dbReference type="InterPro" id="IPR046357">
    <property type="entry name" value="PPIase_dom_sf"/>
</dbReference>
<accession>L1J3Q6</accession>
<dbReference type="OMA" id="GPVRTQF"/>
<proteinExistence type="predicted"/>
<evidence type="ECO:0000313" key="6">
    <source>
        <dbReference type="Proteomes" id="UP000011087"/>
    </source>
</evidence>
<dbReference type="GO" id="GO:0003755">
    <property type="term" value="F:peptidyl-prolyl cis-trans isomerase activity"/>
    <property type="evidence" value="ECO:0007669"/>
    <property type="project" value="UniProtKB-UniRule"/>
</dbReference>
<dbReference type="InterPro" id="IPR052204">
    <property type="entry name" value="PpiC/parvulin_rotamase"/>
</dbReference>
<dbReference type="PANTHER" id="PTHR43629">
    <property type="entry name" value="PEPTIDYL-PROLYL CIS-TRANS ISOMERASE"/>
    <property type="match status" value="1"/>
</dbReference>
<evidence type="ECO:0000256" key="1">
    <source>
        <dbReference type="PROSITE-ProRule" id="PRU00278"/>
    </source>
</evidence>
<dbReference type="RefSeq" id="XP_005829734.1">
    <property type="nucleotide sequence ID" value="XM_005829677.1"/>
</dbReference>
<keyword evidence="1 2" id="KW-0413">Isomerase</keyword>
<dbReference type="AlphaFoldDB" id="L1J3Q6"/>
<dbReference type="InterPro" id="IPR000297">
    <property type="entry name" value="PPIase_PpiC"/>
</dbReference>
<dbReference type="OrthoDB" id="8299792at2759"/>
<dbReference type="PaxDb" id="55529-EKX42754"/>
<dbReference type="eggNOG" id="KOG3258">
    <property type="taxonomic scope" value="Eukaryota"/>
</dbReference>
<evidence type="ECO:0000313" key="5">
    <source>
        <dbReference type="EnsemblProtists" id="EKX42754"/>
    </source>
</evidence>
<dbReference type="GeneID" id="17299539"/>